<evidence type="ECO:0000256" key="2">
    <source>
        <dbReference type="ARBA" id="ARBA00022448"/>
    </source>
</evidence>
<dbReference type="GO" id="GO:0015740">
    <property type="term" value="P:C4-dicarboxylate transport"/>
    <property type="evidence" value="ECO:0007669"/>
    <property type="project" value="TreeGrafter"/>
</dbReference>
<comment type="subcellular location">
    <subcellularLocation>
        <location evidence="1 9">Cell inner membrane</location>
        <topology evidence="1 9">Multi-pass membrane protein</topology>
    </subcellularLocation>
</comment>
<dbReference type="GO" id="GO:0005886">
    <property type="term" value="C:plasma membrane"/>
    <property type="evidence" value="ECO:0007669"/>
    <property type="project" value="UniProtKB-SubCell"/>
</dbReference>
<dbReference type="InterPro" id="IPR007387">
    <property type="entry name" value="TRAP_DctQ"/>
</dbReference>
<proteinExistence type="inferred from homology"/>
<feature type="transmembrane region" description="Helical" evidence="9">
    <location>
        <begin position="109"/>
        <end position="127"/>
    </location>
</feature>
<dbReference type="GO" id="GO:0022857">
    <property type="term" value="F:transmembrane transporter activity"/>
    <property type="evidence" value="ECO:0007669"/>
    <property type="project" value="UniProtKB-UniRule"/>
</dbReference>
<dbReference type="EMBL" id="LT960614">
    <property type="protein sequence ID" value="SON58145.1"/>
    <property type="molecule type" value="Genomic_DNA"/>
</dbReference>
<evidence type="ECO:0000256" key="3">
    <source>
        <dbReference type="ARBA" id="ARBA00022475"/>
    </source>
</evidence>
<feature type="transmembrane region" description="Helical" evidence="9">
    <location>
        <begin position="71"/>
        <end position="88"/>
    </location>
</feature>
<feature type="domain" description="Tripartite ATP-independent periplasmic transporters DctQ component" evidence="10">
    <location>
        <begin position="47"/>
        <end position="176"/>
    </location>
</feature>
<dbReference type="KEGG" id="hdi:HDIA_4604"/>
<evidence type="ECO:0000313" key="11">
    <source>
        <dbReference type="EMBL" id="SON58145.1"/>
    </source>
</evidence>
<dbReference type="Pfam" id="PF04290">
    <property type="entry name" value="DctQ"/>
    <property type="match status" value="1"/>
</dbReference>
<dbReference type="Proteomes" id="UP000223606">
    <property type="component" value="Chromosome 1"/>
</dbReference>
<evidence type="ECO:0000256" key="9">
    <source>
        <dbReference type="RuleBase" id="RU369079"/>
    </source>
</evidence>
<accession>A0A2C9DEA6</accession>
<evidence type="ECO:0000256" key="8">
    <source>
        <dbReference type="ARBA" id="ARBA00038436"/>
    </source>
</evidence>
<dbReference type="PANTHER" id="PTHR35011">
    <property type="entry name" value="2,3-DIKETO-L-GULONATE TRAP TRANSPORTER SMALL PERMEASE PROTEIN YIAM"/>
    <property type="match status" value="1"/>
</dbReference>
<dbReference type="InterPro" id="IPR055348">
    <property type="entry name" value="DctQ"/>
</dbReference>
<organism evidence="11 12">
    <name type="scientific">Hartmannibacter diazotrophicus</name>
    <dbReference type="NCBI Taxonomy" id="1482074"/>
    <lineage>
        <taxon>Bacteria</taxon>
        <taxon>Pseudomonadati</taxon>
        <taxon>Pseudomonadota</taxon>
        <taxon>Alphaproteobacteria</taxon>
        <taxon>Hyphomicrobiales</taxon>
        <taxon>Pleomorphomonadaceae</taxon>
        <taxon>Hartmannibacter</taxon>
    </lineage>
</organism>
<keyword evidence="2 9" id="KW-0813">Transport</keyword>
<reference evidence="12" key="1">
    <citation type="submission" date="2017-09" db="EMBL/GenBank/DDBJ databases">
        <title>Genome sequence of Nannocystis excedens DSM 71.</title>
        <authorList>
            <person name="Blom J."/>
        </authorList>
    </citation>
    <scope>NUCLEOTIDE SEQUENCE [LARGE SCALE GENOMIC DNA]</scope>
    <source>
        <strain evidence="12">type strain: E19</strain>
    </source>
</reference>
<keyword evidence="3" id="KW-1003">Cell membrane</keyword>
<evidence type="ECO:0000256" key="1">
    <source>
        <dbReference type="ARBA" id="ARBA00004429"/>
    </source>
</evidence>
<evidence type="ECO:0000256" key="6">
    <source>
        <dbReference type="ARBA" id="ARBA00022989"/>
    </source>
</evidence>
<sequence length="191" mass="20872">MPQIRQRTDYARARETTLRDHMAKAARLTGLIANLALWVSGICLVAMTGAIAAQVFWRYVLNSSLIWTEPGSVMIMGWFIFLGAAVGIREGYHLSFDVLLYVLPDSAKPWLHSLSDLAVSIFGFGMVRYGSELAINAAKTTVPSLGISGAFDFVALTLGGVLVVLFSLERILRRLAGLPTARFGEPEPVEE</sequence>
<name>A0A2C9DEA6_9HYPH</name>
<dbReference type="PANTHER" id="PTHR35011:SF11">
    <property type="entry name" value="TRAP TRANSPORTER SMALL PERMEASE PROTEIN"/>
    <property type="match status" value="1"/>
</dbReference>
<feature type="transmembrane region" description="Helical" evidence="9">
    <location>
        <begin position="31"/>
        <end position="59"/>
    </location>
</feature>
<gene>
    <name evidence="11" type="primary">siaT_14</name>
    <name evidence="11" type="ORF">HDIA_4604</name>
</gene>
<keyword evidence="5 9" id="KW-0812">Transmembrane</keyword>
<keyword evidence="6 9" id="KW-1133">Transmembrane helix</keyword>
<comment type="similarity">
    <text evidence="8 9">Belongs to the TRAP transporter small permease family.</text>
</comment>
<comment type="subunit">
    <text evidence="9">The complex comprises the extracytoplasmic solute receptor protein and the two transmembrane proteins.</text>
</comment>
<keyword evidence="12" id="KW-1185">Reference proteome</keyword>
<comment type="function">
    <text evidence="9">Part of the tripartite ATP-independent periplasmic (TRAP) transport system.</text>
</comment>
<evidence type="ECO:0000313" key="12">
    <source>
        <dbReference type="Proteomes" id="UP000223606"/>
    </source>
</evidence>
<evidence type="ECO:0000259" key="10">
    <source>
        <dbReference type="Pfam" id="PF04290"/>
    </source>
</evidence>
<feature type="transmembrane region" description="Helical" evidence="9">
    <location>
        <begin position="147"/>
        <end position="168"/>
    </location>
</feature>
<dbReference type="AlphaFoldDB" id="A0A2C9DEA6"/>
<keyword evidence="7 9" id="KW-0472">Membrane</keyword>
<keyword evidence="4 9" id="KW-0997">Cell inner membrane</keyword>
<evidence type="ECO:0000256" key="7">
    <source>
        <dbReference type="ARBA" id="ARBA00023136"/>
    </source>
</evidence>
<protein>
    <recommendedName>
        <fullName evidence="9">TRAP transporter small permease protein</fullName>
    </recommendedName>
</protein>
<evidence type="ECO:0000256" key="5">
    <source>
        <dbReference type="ARBA" id="ARBA00022692"/>
    </source>
</evidence>
<evidence type="ECO:0000256" key="4">
    <source>
        <dbReference type="ARBA" id="ARBA00022519"/>
    </source>
</evidence>